<dbReference type="GO" id="GO:0005737">
    <property type="term" value="C:cytoplasm"/>
    <property type="evidence" value="ECO:0007669"/>
    <property type="project" value="TreeGrafter"/>
</dbReference>
<evidence type="ECO:0000256" key="9">
    <source>
        <dbReference type="HAMAP-Rule" id="MF_00097"/>
    </source>
</evidence>
<comment type="caution">
    <text evidence="9">Lacks conserved residue(s) required for the propagation of feature annotation.</text>
</comment>
<feature type="domain" description="Thiamine phosphate synthase/TenI" evidence="10">
    <location>
        <begin position="18"/>
        <end position="192"/>
    </location>
</feature>
<dbReference type="HAMAP" id="MF_00097">
    <property type="entry name" value="TMP_synthase"/>
    <property type="match status" value="1"/>
</dbReference>
<dbReference type="InterPro" id="IPR034291">
    <property type="entry name" value="TMP_synthase"/>
</dbReference>
<comment type="pathway">
    <text evidence="1 9">Cofactor biosynthesis; thiamine diphosphate biosynthesis; thiamine phosphate from 4-amino-2-methyl-5-diphosphomethylpyrimidine and 4-methyl-5-(2-phosphoethyl)-thiazole: step 1/1.</text>
</comment>
<proteinExistence type="inferred from homology"/>
<dbReference type="RefSeq" id="WP_136824867.1">
    <property type="nucleotide sequence ID" value="NZ_SWBP01000001.1"/>
</dbReference>
<dbReference type="InterPro" id="IPR013785">
    <property type="entry name" value="Aldolase_TIM"/>
</dbReference>
<evidence type="ECO:0000256" key="4">
    <source>
        <dbReference type="ARBA" id="ARBA00022842"/>
    </source>
</evidence>
<comment type="catalytic activity">
    <reaction evidence="7 9">
        <text>2-(2-carboxy-4-methylthiazol-5-yl)ethyl phosphate + 4-amino-2-methyl-5-(diphosphooxymethyl)pyrimidine + 2 H(+) = thiamine phosphate + CO2 + diphosphate</text>
        <dbReference type="Rhea" id="RHEA:47848"/>
        <dbReference type="ChEBI" id="CHEBI:15378"/>
        <dbReference type="ChEBI" id="CHEBI:16526"/>
        <dbReference type="ChEBI" id="CHEBI:33019"/>
        <dbReference type="ChEBI" id="CHEBI:37575"/>
        <dbReference type="ChEBI" id="CHEBI:57841"/>
        <dbReference type="ChEBI" id="CHEBI:62890"/>
        <dbReference type="EC" id="2.5.1.3"/>
    </reaction>
</comment>
<sequence>MKKFISRLHYLTQDLPNCSHLEQVQIACEAGANWIQYRCLSKSDAEMLEELHQIAAICDDWGTTLIITNHAHLVHLADIQGVHIEDMDADLTLIREQIGEDKTLGASANTYEQIINHIKNGADYIGCGPFGHTDTKPNDASHWGVKGYQEEIERLQENKLEIPLIAVGGVQIENVELLMATGIHGIAVCAAINKSENPGAAYKAFHQLIF</sequence>
<name>A0A4U1CAE1_9SPHI</name>
<feature type="binding site" evidence="9">
    <location>
        <position position="88"/>
    </location>
    <ligand>
        <name>Mg(2+)</name>
        <dbReference type="ChEBI" id="CHEBI:18420"/>
    </ligand>
</feature>
<feature type="binding site" evidence="9">
    <location>
        <position position="107"/>
    </location>
    <ligand>
        <name>4-amino-2-methyl-5-(diphosphooxymethyl)pyrimidine</name>
        <dbReference type="ChEBI" id="CHEBI:57841"/>
    </ligand>
</feature>
<reference evidence="11 12" key="1">
    <citation type="submission" date="2019-04" db="EMBL/GenBank/DDBJ databases">
        <title>Pedobacter sp. AR-3-17 sp. nov., isolated from Arctic soil.</title>
        <authorList>
            <person name="Dahal R.H."/>
            <person name="Kim D.-U."/>
        </authorList>
    </citation>
    <scope>NUCLEOTIDE SEQUENCE [LARGE SCALE GENOMIC DNA]</scope>
    <source>
        <strain evidence="11 12">AR-3-17</strain>
    </source>
</reference>
<dbReference type="EC" id="2.5.1.3" evidence="9"/>
<dbReference type="UniPathway" id="UPA00060">
    <property type="reaction ID" value="UER00141"/>
</dbReference>
<dbReference type="CDD" id="cd00564">
    <property type="entry name" value="TMP_TenI"/>
    <property type="match status" value="1"/>
</dbReference>
<dbReference type="InterPro" id="IPR022998">
    <property type="entry name" value="ThiamineP_synth_TenI"/>
</dbReference>
<keyword evidence="2 9" id="KW-0808">Transferase</keyword>
<evidence type="ECO:0000256" key="8">
    <source>
        <dbReference type="ARBA" id="ARBA00047883"/>
    </source>
</evidence>
<feature type="binding site" evidence="9">
    <location>
        <position position="169"/>
    </location>
    <ligand>
        <name>2-[(2R,5Z)-2-carboxy-4-methylthiazol-5(2H)-ylidene]ethyl phosphate</name>
        <dbReference type="ChEBI" id="CHEBI:62899"/>
    </ligand>
</feature>
<keyword evidence="5 9" id="KW-0784">Thiamine biosynthesis</keyword>
<evidence type="ECO:0000256" key="6">
    <source>
        <dbReference type="ARBA" id="ARBA00047334"/>
    </source>
</evidence>
<comment type="similarity">
    <text evidence="9">Belongs to the thiamine-phosphate synthase family.</text>
</comment>
<dbReference type="GO" id="GO:0000287">
    <property type="term" value="F:magnesium ion binding"/>
    <property type="evidence" value="ECO:0007669"/>
    <property type="project" value="UniProtKB-UniRule"/>
</dbReference>
<keyword evidence="3 9" id="KW-0479">Metal-binding</keyword>
<gene>
    <name evidence="9" type="primary">thiE</name>
    <name evidence="11" type="ORF">FA046_02980</name>
</gene>
<comment type="function">
    <text evidence="9">Condenses 4-methyl-5-(beta-hydroxyethyl)thiazole monophosphate (THZ-P) and 2-methyl-4-amino-5-hydroxymethyl pyrimidine pyrophosphate (HMP-PP) to form thiamine monophosphate (TMP).</text>
</comment>
<dbReference type="PANTHER" id="PTHR20857">
    <property type="entry name" value="THIAMINE-PHOSPHATE PYROPHOSPHORYLASE"/>
    <property type="match status" value="1"/>
</dbReference>
<dbReference type="EMBL" id="SWBP01000001">
    <property type="protein sequence ID" value="TKC00658.1"/>
    <property type="molecule type" value="Genomic_DNA"/>
</dbReference>
<evidence type="ECO:0000259" key="10">
    <source>
        <dbReference type="Pfam" id="PF02581"/>
    </source>
</evidence>
<evidence type="ECO:0000256" key="1">
    <source>
        <dbReference type="ARBA" id="ARBA00005165"/>
    </source>
</evidence>
<dbReference type="AlphaFoldDB" id="A0A4U1CAE1"/>
<feature type="binding site" evidence="9">
    <location>
        <begin position="133"/>
        <end position="135"/>
    </location>
    <ligand>
        <name>2-[(2R,5Z)-2-carboxy-4-methylthiazol-5(2H)-ylidene]ethyl phosphate</name>
        <dbReference type="ChEBI" id="CHEBI:62899"/>
    </ligand>
</feature>
<organism evidence="11 12">
    <name type="scientific">Pedobacter cryophilus</name>
    <dbReference type="NCBI Taxonomy" id="2571271"/>
    <lineage>
        <taxon>Bacteria</taxon>
        <taxon>Pseudomonadati</taxon>
        <taxon>Bacteroidota</taxon>
        <taxon>Sphingobacteriia</taxon>
        <taxon>Sphingobacteriales</taxon>
        <taxon>Sphingobacteriaceae</taxon>
        <taxon>Pedobacter</taxon>
    </lineage>
</organism>
<dbReference type="PANTHER" id="PTHR20857:SF15">
    <property type="entry name" value="THIAMINE-PHOSPHATE SYNTHASE"/>
    <property type="match status" value="1"/>
</dbReference>
<comment type="catalytic activity">
    <reaction evidence="6 9">
        <text>4-methyl-5-(2-phosphooxyethyl)-thiazole + 4-amino-2-methyl-5-(diphosphooxymethyl)pyrimidine + H(+) = thiamine phosphate + diphosphate</text>
        <dbReference type="Rhea" id="RHEA:22328"/>
        <dbReference type="ChEBI" id="CHEBI:15378"/>
        <dbReference type="ChEBI" id="CHEBI:33019"/>
        <dbReference type="ChEBI" id="CHEBI:37575"/>
        <dbReference type="ChEBI" id="CHEBI:57841"/>
        <dbReference type="ChEBI" id="CHEBI:58296"/>
        <dbReference type="EC" id="2.5.1.3"/>
    </reaction>
</comment>
<evidence type="ECO:0000256" key="2">
    <source>
        <dbReference type="ARBA" id="ARBA00022679"/>
    </source>
</evidence>
<evidence type="ECO:0000256" key="5">
    <source>
        <dbReference type="ARBA" id="ARBA00022977"/>
    </source>
</evidence>
<comment type="catalytic activity">
    <reaction evidence="8 9">
        <text>2-[(2R,5Z)-2-carboxy-4-methylthiazol-5(2H)-ylidene]ethyl phosphate + 4-amino-2-methyl-5-(diphosphooxymethyl)pyrimidine + 2 H(+) = thiamine phosphate + CO2 + diphosphate</text>
        <dbReference type="Rhea" id="RHEA:47844"/>
        <dbReference type="ChEBI" id="CHEBI:15378"/>
        <dbReference type="ChEBI" id="CHEBI:16526"/>
        <dbReference type="ChEBI" id="CHEBI:33019"/>
        <dbReference type="ChEBI" id="CHEBI:37575"/>
        <dbReference type="ChEBI" id="CHEBI:57841"/>
        <dbReference type="ChEBI" id="CHEBI:62899"/>
        <dbReference type="EC" id="2.5.1.3"/>
    </reaction>
</comment>
<protein>
    <recommendedName>
        <fullName evidence="9">Thiamine-phosphate synthase</fullName>
        <shortName evidence="9">TP synthase</shortName>
        <shortName evidence="9">TPS</shortName>
        <ecNumber evidence="9">2.5.1.3</ecNumber>
    </recommendedName>
    <alternativeName>
        <fullName evidence="9">Thiamine-phosphate pyrophosphorylase</fullName>
        <shortName evidence="9">TMP pyrophosphorylase</shortName>
        <shortName evidence="9">TMP-PPase</shortName>
    </alternativeName>
</protein>
<evidence type="ECO:0000313" key="12">
    <source>
        <dbReference type="Proteomes" id="UP000308181"/>
    </source>
</evidence>
<feature type="binding site" evidence="9">
    <location>
        <position position="136"/>
    </location>
    <ligand>
        <name>4-amino-2-methyl-5-(diphosphooxymethyl)pyrimidine</name>
        <dbReference type="ChEBI" id="CHEBI:57841"/>
    </ligand>
</feature>
<dbReference type="Gene3D" id="3.20.20.70">
    <property type="entry name" value="Aldolase class I"/>
    <property type="match status" value="1"/>
</dbReference>
<evidence type="ECO:0000313" key="11">
    <source>
        <dbReference type="EMBL" id="TKC00658.1"/>
    </source>
</evidence>
<accession>A0A4U1CAE1</accession>
<evidence type="ECO:0000256" key="3">
    <source>
        <dbReference type="ARBA" id="ARBA00022723"/>
    </source>
</evidence>
<keyword evidence="12" id="KW-1185">Reference proteome</keyword>
<comment type="caution">
    <text evidence="11">The sequence shown here is derived from an EMBL/GenBank/DDBJ whole genome shotgun (WGS) entry which is preliminary data.</text>
</comment>
<keyword evidence="4 9" id="KW-0460">Magnesium</keyword>
<dbReference type="GO" id="GO:0009228">
    <property type="term" value="P:thiamine biosynthetic process"/>
    <property type="evidence" value="ECO:0007669"/>
    <property type="project" value="UniProtKB-KW"/>
</dbReference>
<dbReference type="GO" id="GO:0004789">
    <property type="term" value="F:thiamine-phosphate diphosphorylase activity"/>
    <property type="evidence" value="ECO:0007669"/>
    <property type="project" value="UniProtKB-UniRule"/>
</dbReference>
<dbReference type="SUPFAM" id="SSF51391">
    <property type="entry name" value="Thiamin phosphate synthase"/>
    <property type="match status" value="1"/>
</dbReference>
<dbReference type="OrthoDB" id="9812206at2"/>
<dbReference type="InterPro" id="IPR036206">
    <property type="entry name" value="ThiamineP_synth_sf"/>
</dbReference>
<evidence type="ECO:0000256" key="7">
    <source>
        <dbReference type="ARBA" id="ARBA00047851"/>
    </source>
</evidence>
<dbReference type="Proteomes" id="UP000308181">
    <property type="component" value="Unassembled WGS sequence"/>
</dbReference>
<dbReference type="Pfam" id="PF02581">
    <property type="entry name" value="TMP-TENI"/>
    <property type="match status" value="1"/>
</dbReference>
<dbReference type="GO" id="GO:0009229">
    <property type="term" value="P:thiamine diphosphate biosynthetic process"/>
    <property type="evidence" value="ECO:0007669"/>
    <property type="project" value="UniProtKB-UniRule"/>
</dbReference>
<comment type="cofactor">
    <cofactor evidence="9">
        <name>Mg(2+)</name>
        <dbReference type="ChEBI" id="CHEBI:18420"/>
    </cofactor>
    <text evidence="9">Binds 1 Mg(2+) ion per subunit.</text>
</comment>